<feature type="coiled-coil region" evidence="1">
    <location>
        <begin position="16"/>
        <end position="61"/>
    </location>
</feature>
<dbReference type="STRING" id="197479.BFW38_10735"/>
<gene>
    <name evidence="2" type="ORF">BFW38_10735</name>
</gene>
<keyword evidence="1" id="KW-0175">Coiled coil</keyword>
<sequence>MTDPHDHDQDQQEPNARLYDRLLKRLDERREEWKNKGQEGLREEIDHLVEEEGELERLTRDEVALLSAWLKRDLADLKQYMEETGHDVRAWLAEETGLLGEQFMHGLRNVADPTYLGQQTLFQDLEARNDAILYHAGELAMAGRFVCTECGKAITVPFTQRLEACHRCDSRVFRREGV</sequence>
<evidence type="ECO:0000256" key="1">
    <source>
        <dbReference type="SAM" id="Coils"/>
    </source>
</evidence>
<dbReference type="Proteomes" id="UP000094291">
    <property type="component" value="Unassembled WGS sequence"/>
</dbReference>
<organism evidence="2 3">
    <name type="scientific">Terasakiispira papahanaumokuakeensis</name>
    <dbReference type="NCBI Taxonomy" id="197479"/>
    <lineage>
        <taxon>Bacteria</taxon>
        <taxon>Pseudomonadati</taxon>
        <taxon>Pseudomonadota</taxon>
        <taxon>Gammaproteobacteria</taxon>
        <taxon>Oceanospirillales</taxon>
        <taxon>Terasakiispira</taxon>
    </lineage>
</organism>
<evidence type="ECO:0008006" key="4">
    <source>
        <dbReference type="Google" id="ProtNLM"/>
    </source>
</evidence>
<dbReference type="EMBL" id="MDTQ01000001">
    <property type="protein sequence ID" value="ODC03945.1"/>
    <property type="molecule type" value="Genomic_DNA"/>
</dbReference>
<evidence type="ECO:0000313" key="2">
    <source>
        <dbReference type="EMBL" id="ODC03945.1"/>
    </source>
</evidence>
<reference evidence="2 3" key="1">
    <citation type="submission" date="2016-08" db="EMBL/GenBank/DDBJ databases">
        <authorList>
            <person name="Seilhamer J.J."/>
        </authorList>
    </citation>
    <scope>NUCLEOTIDE SEQUENCE [LARGE SCALE GENOMIC DNA]</scope>
    <source>
        <strain evidence="2 3">PH27A</strain>
    </source>
</reference>
<keyword evidence="3" id="KW-1185">Reference proteome</keyword>
<dbReference type="InterPro" id="IPR009912">
    <property type="entry name" value="DUF1451"/>
</dbReference>
<name>A0A1E2VBB7_9GAMM</name>
<accession>A0A1E2VBB7</accession>
<dbReference type="RefSeq" id="WP_068998614.1">
    <property type="nucleotide sequence ID" value="NZ_MDTQ01000001.1"/>
</dbReference>
<evidence type="ECO:0000313" key="3">
    <source>
        <dbReference type="Proteomes" id="UP000094291"/>
    </source>
</evidence>
<dbReference type="Pfam" id="PF07295">
    <property type="entry name" value="DUF1451"/>
    <property type="match status" value="1"/>
</dbReference>
<protein>
    <recommendedName>
        <fullName evidence="4">Metalloendopeptidase</fullName>
    </recommendedName>
</protein>
<dbReference type="AlphaFoldDB" id="A0A1E2VBB7"/>
<proteinExistence type="predicted"/>
<comment type="caution">
    <text evidence="2">The sequence shown here is derived from an EMBL/GenBank/DDBJ whole genome shotgun (WGS) entry which is preliminary data.</text>
</comment>